<feature type="region of interest" description="Disordered" evidence="1">
    <location>
        <begin position="14"/>
        <end position="35"/>
    </location>
</feature>
<evidence type="ECO:0000313" key="3">
    <source>
        <dbReference type="WBParaSite" id="nRc.2.0.1.t07037-RA"/>
    </source>
</evidence>
<dbReference type="AlphaFoldDB" id="A0A915I0L4"/>
<reference evidence="3" key="1">
    <citation type="submission" date="2022-11" db="UniProtKB">
        <authorList>
            <consortium name="WormBaseParasite"/>
        </authorList>
    </citation>
    <scope>IDENTIFICATION</scope>
</reference>
<name>A0A915I0L4_ROMCU</name>
<sequence>MLYVVVKLDQSIKSNKETKNAKGEEEKSGFILHPASGVRHSASENSLFLDFSSGGKSSGNPASDDQSALAVARSNALQWRRSCPMRKKMIRQLIC</sequence>
<accession>A0A915I0L4</accession>
<proteinExistence type="predicted"/>
<dbReference type="WBParaSite" id="nRc.2.0.1.t07037-RA">
    <property type="protein sequence ID" value="nRc.2.0.1.t07037-RA"/>
    <property type="gene ID" value="nRc.2.0.1.g07037"/>
</dbReference>
<dbReference type="Proteomes" id="UP000887565">
    <property type="component" value="Unplaced"/>
</dbReference>
<feature type="compositionally biased region" description="Basic and acidic residues" evidence="1">
    <location>
        <begin position="14"/>
        <end position="28"/>
    </location>
</feature>
<evidence type="ECO:0000313" key="2">
    <source>
        <dbReference type="Proteomes" id="UP000887565"/>
    </source>
</evidence>
<organism evidence="2 3">
    <name type="scientific">Romanomermis culicivorax</name>
    <name type="common">Nematode worm</name>
    <dbReference type="NCBI Taxonomy" id="13658"/>
    <lineage>
        <taxon>Eukaryota</taxon>
        <taxon>Metazoa</taxon>
        <taxon>Ecdysozoa</taxon>
        <taxon>Nematoda</taxon>
        <taxon>Enoplea</taxon>
        <taxon>Dorylaimia</taxon>
        <taxon>Mermithida</taxon>
        <taxon>Mermithoidea</taxon>
        <taxon>Mermithidae</taxon>
        <taxon>Romanomermis</taxon>
    </lineage>
</organism>
<evidence type="ECO:0000256" key="1">
    <source>
        <dbReference type="SAM" id="MobiDB-lite"/>
    </source>
</evidence>
<protein>
    <submittedName>
        <fullName evidence="3">Uncharacterized protein</fullName>
    </submittedName>
</protein>
<keyword evidence="2" id="KW-1185">Reference proteome</keyword>